<dbReference type="GO" id="GO:0008270">
    <property type="term" value="F:zinc ion binding"/>
    <property type="evidence" value="ECO:0007669"/>
    <property type="project" value="UniProtKB-KW"/>
</dbReference>
<dbReference type="STRING" id="632772.ROP_70790"/>
<dbReference type="KEGG" id="rop:ROP_70790"/>
<name>C1B4Y7_RHOOB</name>
<dbReference type="InterPro" id="IPR011042">
    <property type="entry name" value="6-blade_b-propeller_TolB-like"/>
</dbReference>
<organism evidence="1 2">
    <name type="scientific">Rhodococcus opacus (strain B4)</name>
    <dbReference type="NCBI Taxonomy" id="632772"/>
    <lineage>
        <taxon>Bacteria</taxon>
        <taxon>Bacillati</taxon>
        <taxon>Actinomycetota</taxon>
        <taxon>Actinomycetes</taxon>
        <taxon>Mycobacteriales</taxon>
        <taxon>Nocardiaceae</taxon>
        <taxon>Rhodococcus</taxon>
    </lineage>
</organism>
<dbReference type="PATRIC" id="fig|632772.20.peg.7387"/>
<dbReference type="Gene3D" id="2.120.10.30">
    <property type="entry name" value="TolB, C-terminal domain"/>
    <property type="match status" value="2"/>
</dbReference>
<evidence type="ECO:0000313" key="2">
    <source>
        <dbReference type="Proteomes" id="UP000002212"/>
    </source>
</evidence>
<sequence>MRTRRNLTSLAIGDTPLRWTRVPTGHDGGTGWLHSGIAALPDGSLLVAHPEGRDLIRISETGDSTRITTPLTEMHCLTVATTADDGMVVWAADNGHRFVHDTPDYDEIHARGRVVALDLDGRVVRELDAPAAFGPWSPTSVALVDTDDPGSDVWVADGYGQSLIHRYSADRVLLTTLDGTESGTRFDCPHGILIRTEGAEKVLYVADRSNRRIVVFGLDGTYLRTLATDVVDSPSSMVDYRGHLVVTELFGALAIFDGDDYLGHIGSSLRDHDGPGWPNRIDDTGQTVAPELAEGIFNSPHGITVRDTTLYLTEWMIGGRVVRLDPVAAH</sequence>
<protein>
    <recommendedName>
        <fullName evidence="3">NHL repeat-containing protein</fullName>
    </recommendedName>
</protein>
<dbReference type="EMBL" id="AP011115">
    <property type="protein sequence ID" value="BAH55326.1"/>
    <property type="molecule type" value="Genomic_DNA"/>
</dbReference>
<accession>C1B4Y7</accession>
<evidence type="ECO:0008006" key="3">
    <source>
        <dbReference type="Google" id="ProtNLM"/>
    </source>
</evidence>
<proteinExistence type="predicted"/>
<dbReference type="AlphaFoldDB" id="C1B4Y7"/>
<gene>
    <name evidence="1" type="ordered locus">ROP_70790</name>
</gene>
<reference evidence="1 2" key="1">
    <citation type="submission" date="2009-03" db="EMBL/GenBank/DDBJ databases">
        <title>Comparison of the complete genome sequences of Rhodococcus erythropolis PR4 and Rhodococcus opacus B4.</title>
        <authorList>
            <person name="Takarada H."/>
            <person name="Sekine M."/>
            <person name="Hosoyama A."/>
            <person name="Yamada R."/>
            <person name="Fujisawa T."/>
            <person name="Omata S."/>
            <person name="Shimizu A."/>
            <person name="Tsukatani N."/>
            <person name="Tanikawa S."/>
            <person name="Fujita N."/>
            <person name="Harayama S."/>
        </authorList>
    </citation>
    <scope>NUCLEOTIDE SEQUENCE [LARGE SCALE GENOMIC DNA]</scope>
    <source>
        <strain evidence="1 2">B4</strain>
    </source>
</reference>
<dbReference type="Proteomes" id="UP000002212">
    <property type="component" value="Chromosome"/>
</dbReference>
<dbReference type="PANTHER" id="PTHR24104:SF25">
    <property type="entry name" value="PROTEIN LIN-41"/>
    <property type="match status" value="1"/>
</dbReference>
<evidence type="ECO:0000313" key="1">
    <source>
        <dbReference type="EMBL" id="BAH55326.1"/>
    </source>
</evidence>
<dbReference type="HOGENOM" id="CLU_841671_0_0_11"/>
<dbReference type="SUPFAM" id="SSF101898">
    <property type="entry name" value="NHL repeat"/>
    <property type="match status" value="1"/>
</dbReference>
<dbReference type="InterPro" id="IPR050952">
    <property type="entry name" value="TRIM-NHL_E3_ligases"/>
</dbReference>
<dbReference type="PANTHER" id="PTHR24104">
    <property type="entry name" value="E3 UBIQUITIN-PROTEIN LIGASE NHLRC1-RELATED"/>
    <property type="match status" value="1"/>
</dbReference>